<dbReference type="AlphaFoldDB" id="A0A1T5EPY1"/>
<proteinExistence type="predicted"/>
<accession>A0A1T5EPY1</accession>
<feature type="domain" description="AB hydrolase-1" evidence="1">
    <location>
        <begin position="32"/>
        <end position="283"/>
    </location>
</feature>
<sequence>MTDGTEPFSRFYISQRQRLHYVDWGNPDAPLLILVHGGRDHCRNWDWIAREVRDEWHVIAPDLRGHGDSAWSVDGCYTMDGFVYDLAELIRVQGKERVYIVAHSLGGNIALRYAGIYPEKLVKLVAIEGLGPSPVKLAERRMQPLSHHMRAWIETRHAMSGRLPRRYPTLEDALKRMQAENAHLTADRARHLTIHGTIRNEDGSYSWKFDNYVRSMPPDLALVQPDELWSEIQCPTLLVYGADSWASNPAVDGRARYFRNGEVVLLERAGHWVHHDRHDDFVRIMRDFLADR</sequence>
<dbReference type="PANTHER" id="PTHR43798:SF33">
    <property type="entry name" value="HYDROLASE, PUTATIVE (AFU_ORTHOLOGUE AFUA_2G14860)-RELATED"/>
    <property type="match status" value="1"/>
</dbReference>
<reference evidence="3" key="1">
    <citation type="submission" date="2017-02" db="EMBL/GenBank/DDBJ databases">
        <authorList>
            <person name="Varghese N."/>
            <person name="Submissions S."/>
        </authorList>
    </citation>
    <scope>NUCLEOTIDE SEQUENCE [LARGE SCALE GENOMIC DNA]</scope>
    <source>
        <strain evidence="3">UM2</strain>
    </source>
</reference>
<dbReference type="PRINTS" id="PR00111">
    <property type="entry name" value="ABHYDROLASE"/>
</dbReference>
<evidence type="ECO:0000313" key="2">
    <source>
        <dbReference type="EMBL" id="SKB86023.1"/>
    </source>
</evidence>
<dbReference type="InterPro" id="IPR029058">
    <property type="entry name" value="AB_hydrolase_fold"/>
</dbReference>
<organism evidence="2 3">
    <name type="scientific">Rhizorhabdus histidinilytica</name>
    <dbReference type="NCBI Taxonomy" id="439228"/>
    <lineage>
        <taxon>Bacteria</taxon>
        <taxon>Pseudomonadati</taxon>
        <taxon>Pseudomonadota</taxon>
        <taxon>Alphaproteobacteria</taxon>
        <taxon>Sphingomonadales</taxon>
        <taxon>Sphingomonadaceae</taxon>
        <taxon>Rhizorhabdus</taxon>
    </lineage>
</organism>
<dbReference type="GO" id="GO:0016020">
    <property type="term" value="C:membrane"/>
    <property type="evidence" value="ECO:0007669"/>
    <property type="project" value="TreeGrafter"/>
</dbReference>
<keyword evidence="3" id="KW-1185">Reference proteome</keyword>
<evidence type="ECO:0000259" key="1">
    <source>
        <dbReference type="Pfam" id="PF12697"/>
    </source>
</evidence>
<dbReference type="SUPFAM" id="SSF53474">
    <property type="entry name" value="alpha/beta-Hydrolases"/>
    <property type="match status" value="1"/>
</dbReference>
<dbReference type="PRINTS" id="PR00412">
    <property type="entry name" value="EPOXHYDRLASE"/>
</dbReference>
<dbReference type="InterPro" id="IPR000639">
    <property type="entry name" value="Epox_hydrolase-like"/>
</dbReference>
<dbReference type="STRING" id="439228.SAMN06295920_107133"/>
<dbReference type="InterPro" id="IPR050266">
    <property type="entry name" value="AB_hydrolase_sf"/>
</dbReference>
<evidence type="ECO:0000313" key="3">
    <source>
        <dbReference type="Proteomes" id="UP000189818"/>
    </source>
</evidence>
<dbReference type="Gene3D" id="3.40.50.1820">
    <property type="entry name" value="alpha/beta hydrolase"/>
    <property type="match status" value="1"/>
</dbReference>
<dbReference type="OrthoDB" id="9808398at2"/>
<gene>
    <name evidence="2" type="ORF">SAMN06295920_107133</name>
</gene>
<protein>
    <submittedName>
        <fullName evidence="2">Pimeloyl-ACP methyl ester carboxylesterase</fullName>
    </submittedName>
</protein>
<dbReference type="InterPro" id="IPR000073">
    <property type="entry name" value="AB_hydrolase_1"/>
</dbReference>
<dbReference type="Proteomes" id="UP000189818">
    <property type="component" value="Unassembled WGS sequence"/>
</dbReference>
<dbReference type="Pfam" id="PF12697">
    <property type="entry name" value="Abhydrolase_6"/>
    <property type="match status" value="1"/>
</dbReference>
<dbReference type="PANTHER" id="PTHR43798">
    <property type="entry name" value="MONOACYLGLYCEROL LIPASE"/>
    <property type="match status" value="1"/>
</dbReference>
<dbReference type="EMBL" id="FUYM01000007">
    <property type="protein sequence ID" value="SKB86023.1"/>
    <property type="molecule type" value="Genomic_DNA"/>
</dbReference>
<dbReference type="GO" id="GO:0003824">
    <property type="term" value="F:catalytic activity"/>
    <property type="evidence" value="ECO:0007669"/>
    <property type="project" value="InterPro"/>
</dbReference>
<name>A0A1T5EPY1_9SPHN</name>
<dbReference type="RefSeq" id="WP_079649231.1">
    <property type="nucleotide sequence ID" value="NZ_FUYM01000007.1"/>
</dbReference>